<feature type="compositionally biased region" description="Basic and acidic residues" evidence="2">
    <location>
        <begin position="283"/>
        <end position="292"/>
    </location>
</feature>
<proteinExistence type="inferred from homology"/>
<organism evidence="5">
    <name type="scientific">Darwinula stevensoni</name>
    <dbReference type="NCBI Taxonomy" id="69355"/>
    <lineage>
        <taxon>Eukaryota</taxon>
        <taxon>Metazoa</taxon>
        <taxon>Ecdysozoa</taxon>
        <taxon>Arthropoda</taxon>
        <taxon>Crustacea</taxon>
        <taxon>Oligostraca</taxon>
        <taxon>Ostracoda</taxon>
        <taxon>Podocopa</taxon>
        <taxon>Podocopida</taxon>
        <taxon>Darwinulocopina</taxon>
        <taxon>Darwinuloidea</taxon>
        <taxon>Darwinulidae</taxon>
        <taxon>Darwinula</taxon>
    </lineage>
</organism>
<evidence type="ECO:0000313" key="5">
    <source>
        <dbReference type="EMBL" id="CAD7242963.1"/>
    </source>
</evidence>
<keyword evidence="3" id="KW-1133">Transmembrane helix</keyword>
<evidence type="ECO:0000256" key="3">
    <source>
        <dbReference type="SAM" id="Phobius"/>
    </source>
</evidence>
<accession>A0A7R9A1S8</accession>
<evidence type="ECO:0000259" key="4">
    <source>
        <dbReference type="PROSITE" id="PS50156"/>
    </source>
</evidence>
<dbReference type="InterPro" id="IPR000731">
    <property type="entry name" value="SSD"/>
</dbReference>
<feature type="compositionally biased region" description="Polar residues" evidence="2">
    <location>
        <begin position="304"/>
        <end position="326"/>
    </location>
</feature>
<dbReference type="EMBL" id="CAJPEV010000344">
    <property type="protein sequence ID" value="CAG0884240.1"/>
    <property type="molecule type" value="Genomic_DNA"/>
</dbReference>
<dbReference type="OrthoDB" id="6510177at2759"/>
<gene>
    <name evidence="5" type="ORF">DSTB1V02_LOCUS2901</name>
</gene>
<dbReference type="PROSITE" id="PS50156">
    <property type="entry name" value="SSD"/>
    <property type="match status" value="1"/>
</dbReference>
<evidence type="ECO:0000256" key="2">
    <source>
        <dbReference type="SAM" id="MobiDB-lite"/>
    </source>
</evidence>
<dbReference type="Proteomes" id="UP000677054">
    <property type="component" value="Unassembled WGS sequence"/>
</dbReference>
<sequence>MWLDGQDEAKVIPEVSGPVEWQISTWAGTPVQCFATVTTFEMKKRPVVLPSIARKPGSSFVRAHPPKTSEAMRLAFACCSCTAAVDPRFSEDVGSFVVVWVPREEAKVTLGRQIPRLQILIRRRLEMKNLQFLRRVSLRVHGVVGDLFFKLGCLLAHRPWTFILATVIFSSCLISGILHWREEEGGTVKAWFAPGTPLYRTDRWIKKNFPNLVRYETIILSGPNILIPEYFKYMGTLDKKIRSLVSNGYAWEDVCARPEEFLEGYKKEERRRRDTEAQSLWHAEDRRLDPVHGENSALDDVVPTTESTSRQSQKTAAEMGSDSTGTMEPESSLLPILISSLTAENLETTKENETTTTPTTVTTTARISQAEVDREGDSKELLQYDDYNYGWKEDSDALEVFGSEKEERTLYDDRCIYSSTLQLWAEDFDFSTITTVEILDKVTRALDDESRNDVKGMFSEVERDESGRVVGAAAVMFVYILKDRANATNRKGQPVDLIAEPWEEKFLELMFHNGLPKPPGLKTYANAERSFNGMGEAMWREILLFYQVYLGLTVVLCIGLTIVSAAGLCLYIGYIPTEIHNLMPFLILGIGIDDSLVII</sequence>
<dbReference type="InterPro" id="IPR051697">
    <property type="entry name" value="Patched_domain-protein"/>
</dbReference>
<evidence type="ECO:0000313" key="6">
    <source>
        <dbReference type="Proteomes" id="UP000677054"/>
    </source>
</evidence>
<reference evidence="5" key="1">
    <citation type="submission" date="2020-11" db="EMBL/GenBank/DDBJ databases">
        <authorList>
            <person name="Tran Van P."/>
        </authorList>
    </citation>
    <scope>NUCLEOTIDE SEQUENCE</scope>
</reference>
<dbReference type="PANTHER" id="PTHR10796">
    <property type="entry name" value="PATCHED-RELATED"/>
    <property type="match status" value="1"/>
</dbReference>
<dbReference type="SUPFAM" id="SSF82866">
    <property type="entry name" value="Multidrug efflux transporter AcrB transmembrane domain"/>
    <property type="match status" value="1"/>
</dbReference>
<protein>
    <recommendedName>
        <fullName evidence="4">SSD domain-containing protein</fullName>
    </recommendedName>
</protein>
<dbReference type="Pfam" id="PF12349">
    <property type="entry name" value="Sterol-sensing"/>
    <property type="match status" value="1"/>
</dbReference>
<dbReference type="AlphaFoldDB" id="A0A7R9A1S8"/>
<comment type="similarity">
    <text evidence="1">Belongs to the patched family.</text>
</comment>
<dbReference type="PANTHER" id="PTHR10796:SF130">
    <property type="entry name" value="PATCHED DOMAIN-CONTAINING PROTEIN 3-LIKE PROTEIN"/>
    <property type="match status" value="1"/>
</dbReference>
<feature type="transmembrane region" description="Helical" evidence="3">
    <location>
        <begin position="548"/>
        <end position="574"/>
    </location>
</feature>
<keyword evidence="6" id="KW-1185">Reference proteome</keyword>
<dbReference type="GO" id="GO:0016020">
    <property type="term" value="C:membrane"/>
    <property type="evidence" value="ECO:0007669"/>
    <property type="project" value="TreeGrafter"/>
</dbReference>
<feature type="region of interest" description="Disordered" evidence="2">
    <location>
        <begin position="283"/>
        <end position="329"/>
    </location>
</feature>
<keyword evidence="3" id="KW-0812">Transmembrane</keyword>
<keyword evidence="3" id="KW-0472">Membrane</keyword>
<evidence type="ECO:0000256" key="1">
    <source>
        <dbReference type="ARBA" id="ARBA00005585"/>
    </source>
</evidence>
<feature type="domain" description="SSD" evidence="4">
    <location>
        <begin position="547"/>
        <end position="599"/>
    </location>
</feature>
<dbReference type="EMBL" id="LR899861">
    <property type="protein sequence ID" value="CAD7242963.1"/>
    <property type="molecule type" value="Genomic_DNA"/>
</dbReference>
<dbReference type="InterPro" id="IPR053958">
    <property type="entry name" value="HMGCR/SNAP/NPC1-like_SSD"/>
</dbReference>
<name>A0A7R9A1S8_9CRUS</name>